<reference evidence="1" key="1">
    <citation type="submission" date="2023-04" db="EMBL/GenBank/DDBJ databases">
        <title>Ambrosiozyma monospora NBRC 10751.</title>
        <authorList>
            <person name="Ichikawa N."/>
            <person name="Sato H."/>
            <person name="Tonouchi N."/>
        </authorList>
    </citation>
    <scope>NUCLEOTIDE SEQUENCE</scope>
    <source>
        <strain evidence="1">NBRC 10751</strain>
    </source>
</reference>
<dbReference type="Proteomes" id="UP001165064">
    <property type="component" value="Unassembled WGS sequence"/>
</dbReference>
<evidence type="ECO:0000313" key="2">
    <source>
        <dbReference type="Proteomes" id="UP001165064"/>
    </source>
</evidence>
<name>A0ACB5SUI5_AMBMO</name>
<gene>
    <name evidence="1" type="ORF">Amon02_000116300</name>
</gene>
<protein>
    <submittedName>
        <fullName evidence="1">Unnamed protein product</fullName>
    </submittedName>
</protein>
<sequence length="536" mass="59904">MSSETTPLFSTNISNFSGNTSSTFRPDPYTNPNYHKTKALIPTLIPQPFELTLLNSRLLNATKTTARTQTSNQQPQYQHQLQTKITIQSEFSALLFNSTTAQQTIALLLRCILCFATPVIILSWFSSLDELCSGSLALVAANVAYFAVIQGCVSSIPGSRLAGMTLIERPVDNGEIDNDGMKVGFLFLNRFGTTMIMLIPMISICWFFEIFMDSLFELPLLSSSSLSWLFEGLFHGVQSYSRVLSLGLPGLVVFELCDLVLSLVYHQQFVTLSLSFWIMGLCVLAYVLVFVDGSYSWKEFTKKAMSSGTDLLKQLSLAVNSVIAVEIEYCVFELMILTTLFFGKVQFAVLTLCSVIASLIVQIFYAFGCAVSIRVSQLISLGDKSGSAKSARYCMIFTEILGVFNFFLLSIFKKPIVSVFTNDEELTHESHRALPYVFALQLFDSLNFTCVSLFRSQRRQVIGSVVHVATYFMIGLPLTYCLAFVLQYKVIGLWIGLNLTAFLLISFEVPLVLITDWAKAIRIASRSEDELHNWAY</sequence>
<comment type="caution">
    <text evidence="1">The sequence shown here is derived from an EMBL/GenBank/DDBJ whole genome shotgun (WGS) entry which is preliminary data.</text>
</comment>
<keyword evidence="2" id="KW-1185">Reference proteome</keyword>
<accession>A0ACB5SUI5</accession>
<organism evidence="1 2">
    <name type="scientific">Ambrosiozyma monospora</name>
    <name type="common">Yeast</name>
    <name type="synonym">Endomycopsis monosporus</name>
    <dbReference type="NCBI Taxonomy" id="43982"/>
    <lineage>
        <taxon>Eukaryota</taxon>
        <taxon>Fungi</taxon>
        <taxon>Dikarya</taxon>
        <taxon>Ascomycota</taxon>
        <taxon>Saccharomycotina</taxon>
        <taxon>Pichiomycetes</taxon>
        <taxon>Pichiales</taxon>
        <taxon>Pichiaceae</taxon>
        <taxon>Ambrosiozyma</taxon>
    </lineage>
</organism>
<proteinExistence type="predicted"/>
<evidence type="ECO:0000313" key="1">
    <source>
        <dbReference type="EMBL" id="GME72869.1"/>
    </source>
</evidence>
<dbReference type="EMBL" id="BSXS01000530">
    <property type="protein sequence ID" value="GME72869.1"/>
    <property type="molecule type" value="Genomic_DNA"/>
</dbReference>